<organism evidence="1 2">
    <name type="scientific">Nonomuraea glycinis</name>
    <dbReference type="NCBI Taxonomy" id="2047744"/>
    <lineage>
        <taxon>Bacteria</taxon>
        <taxon>Bacillati</taxon>
        <taxon>Actinomycetota</taxon>
        <taxon>Actinomycetes</taxon>
        <taxon>Streptosporangiales</taxon>
        <taxon>Streptosporangiaceae</taxon>
        <taxon>Nonomuraea</taxon>
    </lineage>
</organism>
<dbReference type="EMBL" id="BMNK01000021">
    <property type="protein sequence ID" value="GGP16674.1"/>
    <property type="molecule type" value="Genomic_DNA"/>
</dbReference>
<sequence length="72" mass="8073">MRWELRVEMYATPEQARDVEERVQRLLCPDPDHRPPCPIPWSIGLSEAEGDVAADLEEQYLIEHGGNGAAAS</sequence>
<dbReference type="AlphaFoldDB" id="A0A918EB33"/>
<accession>A0A918EB33</accession>
<name>A0A918EB33_9ACTN</name>
<evidence type="ECO:0000313" key="1">
    <source>
        <dbReference type="EMBL" id="GGP16674.1"/>
    </source>
</evidence>
<reference evidence="1" key="2">
    <citation type="submission" date="2020-09" db="EMBL/GenBank/DDBJ databases">
        <authorList>
            <person name="Sun Q."/>
            <person name="Zhou Y."/>
        </authorList>
    </citation>
    <scope>NUCLEOTIDE SEQUENCE</scope>
    <source>
        <strain evidence="1">CGMCC 4.7430</strain>
    </source>
</reference>
<keyword evidence="2" id="KW-1185">Reference proteome</keyword>
<gene>
    <name evidence="1" type="ORF">GCM10012278_81460</name>
</gene>
<evidence type="ECO:0000313" key="2">
    <source>
        <dbReference type="Proteomes" id="UP000660745"/>
    </source>
</evidence>
<reference evidence="1" key="1">
    <citation type="journal article" date="2014" name="Int. J. Syst. Evol. Microbiol.">
        <title>Complete genome sequence of Corynebacterium casei LMG S-19264T (=DSM 44701T), isolated from a smear-ripened cheese.</title>
        <authorList>
            <consortium name="US DOE Joint Genome Institute (JGI-PGF)"/>
            <person name="Walter F."/>
            <person name="Albersmeier A."/>
            <person name="Kalinowski J."/>
            <person name="Ruckert C."/>
        </authorList>
    </citation>
    <scope>NUCLEOTIDE SEQUENCE</scope>
    <source>
        <strain evidence="1">CGMCC 4.7430</strain>
    </source>
</reference>
<dbReference type="Proteomes" id="UP000660745">
    <property type="component" value="Unassembled WGS sequence"/>
</dbReference>
<proteinExistence type="predicted"/>
<comment type="caution">
    <text evidence="1">The sequence shown here is derived from an EMBL/GenBank/DDBJ whole genome shotgun (WGS) entry which is preliminary data.</text>
</comment>
<protein>
    <submittedName>
        <fullName evidence="1">Uncharacterized protein</fullName>
    </submittedName>
</protein>